<dbReference type="KEGG" id="ngr:NAEGRDRAFT_74532"/>
<feature type="region of interest" description="Disordered" evidence="1">
    <location>
        <begin position="502"/>
        <end position="528"/>
    </location>
</feature>
<dbReference type="VEuPathDB" id="AmoebaDB:NAEGRDRAFT_74532"/>
<feature type="compositionally biased region" description="Polar residues" evidence="1">
    <location>
        <begin position="1"/>
        <end position="36"/>
    </location>
</feature>
<feature type="region of interest" description="Disordered" evidence="1">
    <location>
        <begin position="1"/>
        <end position="119"/>
    </location>
</feature>
<dbReference type="Proteomes" id="UP000006671">
    <property type="component" value="Unassembled WGS sequence"/>
</dbReference>
<dbReference type="EMBL" id="GG738915">
    <property type="protein sequence ID" value="EFC37679.1"/>
    <property type="molecule type" value="Genomic_DNA"/>
</dbReference>
<proteinExistence type="predicted"/>
<dbReference type="GeneID" id="8857596"/>
<evidence type="ECO:0000313" key="2">
    <source>
        <dbReference type="EMBL" id="EFC37679.1"/>
    </source>
</evidence>
<evidence type="ECO:0000313" key="3">
    <source>
        <dbReference type="Proteomes" id="UP000006671"/>
    </source>
</evidence>
<sequence>MGNSRSILPPTSSNNLLPNIKIGNSNADSSISNSTITHDEDKTEAGYRQSISSLPFSSKRPSIRPTHLKSPKGSISFTQGLTNNTHNNTNHHHNSKNMLPPLVTNKPNSLSTPPSLDTLSIDQSSSNNILGIRQVISNDSFQTISSSTYSSSLSNKTLENSSMNNTLRVNETSSTLNTRATSPIQFGRRTSSTQALNSLAKSRGKGSAVSPKNINTQQLSSLSNNNNTTSIKNRSNDSPEIPSSPTNNNKTSSLTAGAASSCPSNSPNANNNNIIASISNSENYGPNSSALFLEPLPNLNKSNTDAYESEDEPSTFIMPNKLISTDSFSLISSHKRVGAKLMFDRDAVNNSNVSKLDDCDTGSEISRQEDEQPLILTSTLDVDMMMNQKKLASISTPPRAQTLTATMESPDIFFDTPPQRETSMKNIASAPNLLYDSLSRKMDEKERSLIDSLTLDKSSTISPSSSIDVKKTNKMRRSVGDSDDILDDILSEKPTLKSLKKLKSENSVRRRATSLNNSKAGKKSAEKNSTYLRENDGISTNIMDILKGCEDLLGDLELEPKCPCTIEITQPDANPETSHLLPLQNSRRFNLLTVPDLKQVMRESRSEQKQHERKQKNVKKEVANIIKDIRSSFSEFDF</sequence>
<dbReference type="AlphaFoldDB" id="D2VZL6"/>
<dbReference type="RefSeq" id="XP_002670423.1">
    <property type="nucleotide sequence ID" value="XM_002670377.1"/>
</dbReference>
<organism evidence="3">
    <name type="scientific">Naegleria gruberi</name>
    <name type="common">Amoeba</name>
    <dbReference type="NCBI Taxonomy" id="5762"/>
    <lineage>
        <taxon>Eukaryota</taxon>
        <taxon>Discoba</taxon>
        <taxon>Heterolobosea</taxon>
        <taxon>Tetramitia</taxon>
        <taxon>Eutetramitia</taxon>
        <taxon>Vahlkampfiidae</taxon>
        <taxon>Naegleria</taxon>
    </lineage>
</organism>
<name>D2VZL6_NAEGR</name>
<feature type="region of interest" description="Disordered" evidence="1">
    <location>
        <begin position="151"/>
        <end position="268"/>
    </location>
</feature>
<protein>
    <submittedName>
        <fullName evidence="2">Predicted protein</fullName>
    </submittedName>
</protein>
<dbReference type="InParanoid" id="D2VZL6"/>
<keyword evidence="3" id="KW-1185">Reference proteome</keyword>
<gene>
    <name evidence="2" type="ORF">NAEGRDRAFT_74532</name>
</gene>
<evidence type="ECO:0000256" key="1">
    <source>
        <dbReference type="SAM" id="MobiDB-lite"/>
    </source>
</evidence>
<accession>D2VZL6</accession>
<feature type="compositionally biased region" description="Low complexity" evidence="1">
    <location>
        <begin position="243"/>
        <end position="268"/>
    </location>
</feature>
<feature type="compositionally biased region" description="Low complexity" evidence="1">
    <location>
        <begin position="213"/>
        <end position="233"/>
    </location>
</feature>
<feature type="compositionally biased region" description="Polar residues" evidence="1">
    <location>
        <begin position="158"/>
        <end position="200"/>
    </location>
</feature>
<feature type="compositionally biased region" description="Low complexity" evidence="1">
    <location>
        <begin position="109"/>
        <end position="119"/>
    </location>
</feature>
<reference evidence="2 3" key="1">
    <citation type="journal article" date="2010" name="Cell">
        <title>The genome of Naegleria gruberi illuminates early eukaryotic versatility.</title>
        <authorList>
            <person name="Fritz-Laylin L.K."/>
            <person name="Prochnik S.E."/>
            <person name="Ginger M.L."/>
            <person name="Dacks J.B."/>
            <person name="Carpenter M.L."/>
            <person name="Field M.C."/>
            <person name="Kuo A."/>
            <person name="Paredez A."/>
            <person name="Chapman J."/>
            <person name="Pham J."/>
            <person name="Shu S."/>
            <person name="Neupane R."/>
            <person name="Cipriano M."/>
            <person name="Mancuso J."/>
            <person name="Tu H."/>
            <person name="Salamov A."/>
            <person name="Lindquist E."/>
            <person name="Shapiro H."/>
            <person name="Lucas S."/>
            <person name="Grigoriev I.V."/>
            <person name="Cande W.Z."/>
            <person name="Fulton C."/>
            <person name="Rokhsar D.S."/>
            <person name="Dawson S.C."/>
        </authorList>
    </citation>
    <scope>NUCLEOTIDE SEQUENCE [LARGE SCALE GENOMIC DNA]</scope>
    <source>
        <strain evidence="2 3">NEG-M</strain>
    </source>
</reference>
<feature type="compositionally biased region" description="Polar residues" evidence="1">
    <location>
        <begin position="49"/>
        <end position="60"/>
    </location>
</feature>